<dbReference type="SUPFAM" id="SSF53167">
    <property type="entry name" value="Purine and uridine phosphorylases"/>
    <property type="match status" value="1"/>
</dbReference>
<dbReference type="STRING" id="983964.A0A2T4AM26"/>
<dbReference type="GO" id="GO:0009116">
    <property type="term" value="P:nucleoside metabolic process"/>
    <property type="evidence" value="ECO:0007669"/>
    <property type="project" value="InterPro"/>
</dbReference>
<dbReference type="Proteomes" id="UP000241690">
    <property type="component" value="Unassembled WGS sequence"/>
</dbReference>
<feature type="domain" description="Nucleoside phosphorylase" evidence="1">
    <location>
        <begin position="48"/>
        <end position="346"/>
    </location>
</feature>
<dbReference type="GeneID" id="36631294"/>
<evidence type="ECO:0000313" key="3">
    <source>
        <dbReference type="Proteomes" id="UP000241690"/>
    </source>
</evidence>
<dbReference type="GO" id="GO:0003824">
    <property type="term" value="F:catalytic activity"/>
    <property type="evidence" value="ECO:0007669"/>
    <property type="project" value="InterPro"/>
</dbReference>
<dbReference type="InterPro" id="IPR035994">
    <property type="entry name" value="Nucleoside_phosphorylase_sf"/>
</dbReference>
<dbReference type="RefSeq" id="XP_024777811.1">
    <property type="nucleotide sequence ID" value="XM_024922711.1"/>
</dbReference>
<proteinExistence type="predicted"/>
<evidence type="ECO:0000313" key="2">
    <source>
        <dbReference type="EMBL" id="PTB58134.1"/>
    </source>
</evidence>
<keyword evidence="3" id="KW-1185">Reference proteome</keyword>
<dbReference type="EMBL" id="KZ679677">
    <property type="protein sequence ID" value="PTB58134.1"/>
    <property type="molecule type" value="Genomic_DNA"/>
</dbReference>
<gene>
    <name evidence="2" type="ORF">M431DRAFT_78545</name>
</gene>
<name>A0A2T4AM26_TRIHA</name>
<dbReference type="InterPro" id="IPR053137">
    <property type="entry name" value="NLR-like"/>
</dbReference>
<accession>A0A2T4AM26</accession>
<sequence length="371" mass="40952">MEKKRPATAEWSTAKLRRVDAPFAFPLTHTTPVAGFRPRSLNKDAFTVGWICALEAELAASVAMLDEEFRNLPEIPGDSNTYTLGRMGDHNIVMVCLPAGTTGTNAASMTATNMMRSFPKIRFGLMVGIGGGAPDEPSNDSRNDIRLGDVVVSCPTVDSSGVLQYDFGKTMKEGKFVQTGTLNKTHTELRTGISVLRARHRMEISQVPFHIDTMLQTNEKMRGYFDHPGLEHDQLFRADYDHIDGESSCETCDRGALLIRKPRADKDPAIHYGLIGSANQVMKHGMTREKLRKEKGILCFEMEAAGLMDILPCLVIRGICDYADSHKNKRWQPYAAAAAAAYAKEILSVVPPAEAPPIFPMNIDTIHVRKS</sequence>
<dbReference type="Pfam" id="PF01048">
    <property type="entry name" value="PNP_UDP_1"/>
    <property type="match status" value="1"/>
</dbReference>
<organism evidence="2 3">
    <name type="scientific">Trichoderma harzianum CBS 226.95</name>
    <dbReference type="NCBI Taxonomy" id="983964"/>
    <lineage>
        <taxon>Eukaryota</taxon>
        <taxon>Fungi</taxon>
        <taxon>Dikarya</taxon>
        <taxon>Ascomycota</taxon>
        <taxon>Pezizomycotina</taxon>
        <taxon>Sordariomycetes</taxon>
        <taxon>Hypocreomycetidae</taxon>
        <taxon>Hypocreales</taxon>
        <taxon>Hypocreaceae</taxon>
        <taxon>Trichoderma</taxon>
    </lineage>
</organism>
<dbReference type="Gene3D" id="3.40.50.1580">
    <property type="entry name" value="Nucleoside phosphorylase domain"/>
    <property type="match status" value="1"/>
</dbReference>
<dbReference type="AlphaFoldDB" id="A0A2T4AM26"/>
<dbReference type="PANTHER" id="PTHR46082">
    <property type="entry name" value="ATP/GTP-BINDING PROTEIN-RELATED"/>
    <property type="match status" value="1"/>
</dbReference>
<reference evidence="2 3" key="1">
    <citation type="submission" date="2016-07" db="EMBL/GenBank/DDBJ databases">
        <title>Multiple horizontal gene transfer events from other fungi enriched the ability of initially mycotrophic Trichoderma (Ascomycota) to feed on dead plant biomass.</title>
        <authorList>
            <consortium name="DOE Joint Genome Institute"/>
            <person name="Aerts A."/>
            <person name="Atanasova L."/>
            <person name="Chenthamara K."/>
            <person name="Zhang J."/>
            <person name="Grujic M."/>
            <person name="Henrissat B."/>
            <person name="Kuo A."/>
            <person name="Salamov A."/>
            <person name="Lipzen A."/>
            <person name="Labutti K."/>
            <person name="Barry K."/>
            <person name="Miao Y."/>
            <person name="Rahimi M.J."/>
            <person name="Shen Q."/>
            <person name="Grigoriev I.V."/>
            <person name="Kubicek C.P."/>
            <person name="Druzhinina I.S."/>
        </authorList>
    </citation>
    <scope>NUCLEOTIDE SEQUENCE [LARGE SCALE GENOMIC DNA]</scope>
    <source>
        <strain evidence="2 3">CBS 226.95</strain>
    </source>
</reference>
<dbReference type="PANTHER" id="PTHR46082:SF11">
    <property type="entry name" value="AAA+ ATPASE DOMAIN-CONTAINING PROTEIN-RELATED"/>
    <property type="match status" value="1"/>
</dbReference>
<dbReference type="InterPro" id="IPR000845">
    <property type="entry name" value="Nucleoside_phosphorylase_d"/>
</dbReference>
<evidence type="ECO:0000259" key="1">
    <source>
        <dbReference type="Pfam" id="PF01048"/>
    </source>
</evidence>
<protein>
    <recommendedName>
        <fullName evidence="1">Nucleoside phosphorylase domain-containing protein</fullName>
    </recommendedName>
</protein>